<evidence type="ECO:0000313" key="2">
    <source>
        <dbReference type="Proteomes" id="UP001595444"/>
    </source>
</evidence>
<dbReference type="Pfam" id="PF13469">
    <property type="entry name" value="Sulfotransfer_3"/>
    <property type="match status" value="1"/>
</dbReference>
<name>A0ABV7D3H9_9PROT</name>
<dbReference type="InterPro" id="IPR027417">
    <property type="entry name" value="P-loop_NTPase"/>
</dbReference>
<dbReference type="Proteomes" id="UP001595444">
    <property type="component" value="Unassembled WGS sequence"/>
</dbReference>
<comment type="caution">
    <text evidence="1">The sequence shown here is derived from an EMBL/GenBank/DDBJ whole genome shotgun (WGS) entry which is preliminary data.</text>
</comment>
<dbReference type="Gene3D" id="3.40.50.300">
    <property type="entry name" value="P-loop containing nucleotide triphosphate hydrolases"/>
    <property type="match status" value="1"/>
</dbReference>
<dbReference type="SUPFAM" id="SSF52540">
    <property type="entry name" value="P-loop containing nucleoside triphosphate hydrolases"/>
    <property type="match status" value="1"/>
</dbReference>
<gene>
    <name evidence="1" type="ORF">ACFOKA_07325</name>
</gene>
<proteinExistence type="predicted"/>
<sequence length="223" mass="25820">MQHPSGGYVFVVTYGRSGSTVLQTVLQSIDGYHIRGENNQLLQPIFEAYKLAFVARHEHGKTNPTPEKPWYGANMIDPVRYAERLCALFVEEILQPTENARVVGFKEIRFHQVGDGEFENFLNFMNHFFPGTKFIFNTRNWQDVARSSWWRTMSPEKVRSMVESCDSLYAAYAAKYPERSYLMKYEHFKGNAGAFAGLFDFLGESFDEDCIRKVINKELNHCK</sequence>
<dbReference type="RefSeq" id="WP_194215181.1">
    <property type="nucleotide sequence ID" value="NZ_CP061205.1"/>
</dbReference>
<evidence type="ECO:0000313" key="1">
    <source>
        <dbReference type="EMBL" id="MFC3051709.1"/>
    </source>
</evidence>
<keyword evidence="2" id="KW-1185">Reference proteome</keyword>
<accession>A0ABV7D3H9</accession>
<reference evidence="2" key="1">
    <citation type="journal article" date="2019" name="Int. J. Syst. Evol. Microbiol.">
        <title>The Global Catalogue of Microorganisms (GCM) 10K type strain sequencing project: providing services to taxonomists for standard genome sequencing and annotation.</title>
        <authorList>
            <consortium name="The Broad Institute Genomics Platform"/>
            <consortium name="The Broad Institute Genome Sequencing Center for Infectious Disease"/>
            <person name="Wu L."/>
            <person name="Ma J."/>
        </authorList>
    </citation>
    <scope>NUCLEOTIDE SEQUENCE [LARGE SCALE GENOMIC DNA]</scope>
    <source>
        <strain evidence="2">KCTC 62164</strain>
    </source>
</reference>
<organism evidence="1 2">
    <name type="scientific">Kordiimonas pumila</name>
    <dbReference type="NCBI Taxonomy" id="2161677"/>
    <lineage>
        <taxon>Bacteria</taxon>
        <taxon>Pseudomonadati</taxon>
        <taxon>Pseudomonadota</taxon>
        <taxon>Alphaproteobacteria</taxon>
        <taxon>Kordiimonadales</taxon>
        <taxon>Kordiimonadaceae</taxon>
        <taxon>Kordiimonas</taxon>
    </lineage>
</organism>
<dbReference type="EMBL" id="JBHRSL010000004">
    <property type="protein sequence ID" value="MFC3051709.1"/>
    <property type="molecule type" value="Genomic_DNA"/>
</dbReference>
<protein>
    <submittedName>
        <fullName evidence="1">Sulfotransferase</fullName>
    </submittedName>
</protein>